<accession>A0A0H5RHK8</accession>
<dbReference type="Pfam" id="PF00582">
    <property type="entry name" value="Usp"/>
    <property type="match status" value="2"/>
</dbReference>
<proteinExistence type="inferred from homology"/>
<sequence>MLVVHGYDGSLAANAAISSGAKLFPAADAVIVYLCTPPFGSKGLRARLRHSARNVDELIDLVDSESEGEAARLVDTGVVLARAAGWNPQPLVKRTWAGEGLGLAQVAEQLQPDVLIVGARGIGATDSKLGSVSDLVVHHSPRAVLVVSQTMISAEYEAVAHGPVVVGVDGSAGSDRALAAARELFKDREVISVAVDDGNPAEDGEVEAAQRVRRFRGSGAGATADALVAFAEDQRAGVVVVGSRGRSALKKVLLGSVAAATLQRTFRPVLVVPGG</sequence>
<dbReference type="AlphaFoldDB" id="A0A0H5RHK8"/>
<organism evidence="3 4">
    <name type="scientific">Mycolicibacterium neworleansense</name>
    <dbReference type="NCBI Taxonomy" id="146018"/>
    <lineage>
        <taxon>Bacteria</taxon>
        <taxon>Bacillati</taxon>
        <taxon>Actinomycetota</taxon>
        <taxon>Actinomycetes</taxon>
        <taxon>Mycobacteriales</taxon>
        <taxon>Mycobacteriaceae</taxon>
        <taxon>Mycolicibacterium</taxon>
    </lineage>
</organism>
<dbReference type="Gene3D" id="3.40.50.620">
    <property type="entry name" value="HUPs"/>
    <property type="match status" value="2"/>
</dbReference>
<evidence type="ECO:0000313" key="3">
    <source>
        <dbReference type="EMBL" id="CRZ13670.1"/>
    </source>
</evidence>
<reference evidence="4" key="1">
    <citation type="submission" date="2015-07" db="EMBL/GenBank/DDBJ databases">
        <authorList>
            <person name="Urmite Genomes"/>
        </authorList>
    </citation>
    <scope>NUCLEOTIDE SEQUENCE [LARGE SCALE GENOMIC DNA]</scope>
    <source>
        <strain evidence="4">type strain: ATCC 49404</strain>
    </source>
</reference>
<evidence type="ECO:0000259" key="2">
    <source>
        <dbReference type="Pfam" id="PF00582"/>
    </source>
</evidence>
<dbReference type="InterPro" id="IPR006016">
    <property type="entry name" value="UspA"/>
</dbReference>
<dbReference type="STRING" id="146018.BN2156_00509"/>
<dbReference type="InterPro" id="IPR006015">
    <property type="entry name" value="Universal_stress_UspA"/>
</dbReference>
<dbReference type="PANTHER" id="PTHR31964:SF113">
    <property type="entry name" value="USPA DOMAIN-CONTAINING PROTEIN"/>
    <property type="match status" value="1"/>
</dbReference>
<evidence type="ECO:0000256" key="1">
    <source>
        <dbReference type="ARBA" id="ARBA00008791"/>
    </source>
</evidence>
<dbReference type="PANTHER" id="PTHR31964">
    <property type="entry name" value="ADENINE NUCLEOTIDE ALPHA HYDROLASES-LIKE SUPERFAMILY PROTEIN"/>
    <property type="match status" value="1"/>
</dbReference>
<dbReference type="EMBL" id="CWKH01000001">
    <property type="protein sequence ID" value="CRZ13670.1"/>
    <property type="molecule type" value="Genomic_DNA"/>
</dbReference>
<evidence type="ECO:0000313" key="4">
    <source>
        <dbReference type="Proteomes" id="UP000199147"/>
    </source>
</evidence>
<protein>
    <submittedName>
        <fullName evidence="3">Universal stress protein family protein</fullName>
    </submittedName>
</protein>
<keyword evidence="4" id="KW-1185">Reference proteome</keyword>
<dbReference type="SUPFAM" id="SSF52402">
    <property type="entry name" value="Adenine nucleotide alpha hydrolases-like"/>
    <property type="match status" value="2"/>
</dbReference>
<dbReference type="Proteomes" id="UP000199147">
    <property type="component" value="Unassembled WGS sequence"/>
</dbReference>
<comment type="similarity">
    <text evidence="1">Belongs to the universal stress protein A family.</text>
</comment>
<dbReference type="CDD" id="cd00293">
    <property type="entry name" value="USP-like"/>
    <property type="match status" value="1"/>
</dbReference>
<feature type="domain" description="UspA" evidence="2">
    <location>
        <begin position="220"/>
        <end position="273"/>
    </location>
</feature>
<feature type="domain" description="UspA" evidence="2">
    <location>
        <begin position="4"/>
        <end position="147"/>
    </location>
</feature>
<dbReference type="InterPro" id="IPR014729">
    <property type="entry name" value="Rossmann-like_a/b/a_fold"/>
</dbReference>
<gene>
    <name evidence="3" type="ORF">BN2156_00509</name>
</gene>
<name>A0A0H5RHK8_9MYCO</name>
<dbReference type="RefSeq" id="WP_090509891.1">
    <property type="nucleotide sequence ID" value="NZ_CWKH01000001.1"/>
</dbReference>
<dbReference type="PRINTS" id="PR01438">
    <property type="entry name" value="UNVRSLSTRESS"/>
</dbReference>
<dbReference type="OrthoDB" id="3473874at2"/>